<feature type="transmembrane region" description="Helical" evidence="8">
    <location>
        <begin position="216"/>
        <end position="239"/>
    </location>
</feature>
<evidence type="ECO:0000313" key="10">
    <source>
        <dbReference type="Proteomes" id="UP001596147"/>
    </source>
</evidence>
<keyword evidence="3" id="KW-0813">Transport</keyword>
<evidence type="ECO:0000256" key="1">
    <source>
        <dbReference type="ARBA" id="ARBA00004141"/>
    </source>
</evidence>
<evidence type="ECO:0000256" key="7">
    <source>
        <dbReference type="ARBA" id="ARBA00023136"/>
    </source>
</evidence>
<dbReference type="Proteomes" id="UP001596147">
    <property type="component" value="Unassembled WGS sequence"/>
</dbReference>
<comment type="subcellular location">
    <subcellularLocation>
        <location evidence="1">Membrane</location>
        <topology evidence="1">Multi-pass membrane protein</topology>
    </subcellularLocation>
</comment>
<keyword evidence="4" id="KW-0309">Germination</keyword>
<organism evidence="9 10">
    <name type="scientific">Lederbergia graminis</name>
    <dbReference type="NCBI Taxonomy" id="735518"/>
    <lineage>
        <taxon>Bacteria</taxon>
        <taxon>Bacillati</taxon>
        <taxon>Bacillota</taxon>
        <taxon>Bacilli</taxon>
        <taxon>Bacillales</taxon>
        <taxon>Bacillaceae</taxon>
        <taxon>Lederbergia</taxon>
    </lineage>
</organism>
<evidence type="ECO:0000256" key="8">
    <source>
        <dbReference type="SAM" id="Phobius"/>
    </source>
</evidence>
<gene>
    <name evidence="9" type="ORF">ACFPM4_07170</name>
</gene>
<proteinExistence type="inferred from homology"/>
<feature type="transmembrane region" description="Helical" evidence="8">
    <location>
        <begin position="12"/>
        <end position="33"/>
    </location>
</feature>
<dbReference type="NCBIfam" id="TIGR00912">
    <property type="entry name" value="2A0309"/>
    <property type="match status" value="1"/>
</dbReference>
<evidence type="ECO:0000256" key="4">
    <source>
        <dbReference type="ARBA" id="ARBA00022544"/>
    </source>
</evidence>
<comment type="similarity">
    <text evidence="2">Belongs to the amino acid-polyamine-organocation (APC) superfamily. Spore germination protein (SGP) (TC 2.A.3.9) family.</text>
</comment>
<feature type="transmembrane region" description="Helical" evidence="8">
    <location>
        <begin position="306"/>
        <end position="322"/>
    </location>
</feature>
<feature type="transmembrane region" description="Helical" evidence="8">
    <location>
        <begin position="146"/>
        <end position="164"/>
    </location>
</feature>
<accession>A0ABW0LIY3</accession>
<dbReference type="PANTHER" id="PTHR34975:SF2">
    <property type="entry name" value="SPORE GERMINATION PROTEIN A2"/>
    <property type="match status" value="1"/>
</dbReference>
<keyword evidence="5 8" id="KW-0812">Transmembrane</keyword>
<name>A0ABW0LIY3_9BACI</name>
<evidence type="ECO:0000256" key="2">
    <source>
        <dbReference type="ARBA" id="ARBA00007998"/>
    </source>
</evidence>
<feature type="transmembrane region" description="Helical" evidence="8">
    <location>
        <begin position="328"/>
        <end position="354"/>
    </location>
</feature>
<feature type="transmembrane region" description="Helical" evidence="8">
    <location>
        <begin position="81"/>
        <end position="97"/>
    </location>
</feature>
<evidence type="ECO:0000256" key="6">
    <source>
        <dbReference type="ARBA" id="ARBA00022989"/>
    </source>
</evidence>
<evidence type="ECO:0000256" key="3">
    <source>
        <dbReference type="ARBA" id="ARBA00022448"/>
    </source>
</evidence>
<feature type="transmembrane region" description="Helical" evidence="8">
    <location>
        <begin position="39"/>
        <end position="61"/>
    </location>
</feature>
<keyword evidence="6 8" id="KW-1133">Transmembrane helix</keyword>
<dbReference type="PANTHER" id="PTHR34975">
    <property type="entry name" value="SPORE GERMINATION PROTEIN A2"/>
    <property type="match status" value="1"/>
</dbReference>
<dbReference type="RefSeq" id="WP_382349495.1">
    <property type="nucleotide sequence ID" value="NZ_JBHSMC010000009.1"/>
</dbReference>
<dbReference type="InterPro" id="IPR004761">
    <property type="entry name" value="Spore_GerAB"/>
</dbReference>
<evidence type="ECO:0000256" key="5">
    <source>
        <dbReference type="ARBA" id="ARBA00022692"/>
    </source>
</evidence>
<comment type="caution">
    <text evidence="9">The sequence shown here is derived from an EMBL/GenBank/DDBJ whole genome shotgun (WGS) entry which is preliminary data.</text>
</comment>
<evidence type="ECO:0000313" key="9">
    <source>
        <dbReference type="EMBL" id="MFC5464528.1"/>
    </source>
</evidence>
<keyword evidence="10" id="KW-1185">Reference proteome</keyword>
<dbReference type="Pfam" id="PF03845">
    <property type="entry name" value="Spore_permease"/>
    <property type="match status" value="1"/>
</dbReference>
<feature type="transmembrane region" description="Helical" evidence="8">
    <location>
        <begin position="184"/>
        <end position="204"/>
    </location>
</feature>
<dbReference type="EMBL" id="JBHSMC010000009">
    <property type="protein sequence ID" value="MFC5464528.1"/>
    <property type="molecule type" value="Genomic_DNA"/>
</dbReference>
<keyword evidence="7 8" id="KW-0472">Membrane</keyword>
<sequence length="364" mass="40364">MTKTKEITLVQTATILISTVIGVGVLRLPLIAVEYGDTAAPILTFVATICSFIMLIVLCKLGIRFPNQTIIEYSEEIVGKWLGKLYSIVVIVFFMILTGLTSREFGAVVVTAVLKETPIEVTVIVMLVLAAIFTRDDLNTFTYIHNFYVPAILIPAIIIVAVSLKDANALYLQPIVATVDKDMITGVLTITALFQGAFIMSLIIPYMQKEKKAIKAAFWGILISGGLYVMIVIASLAVFGPEELKKTMWPTLELARATSLPGNLLQRLDVVFLAVWVTAVFTTIFSSYMFTVYSMSKFLKLKNHKLFTFFILPIVFVIAMIPQDTVEMYQIISIFGRLGLIATIVIPILLLFIAKIRKLKAMGE</sequence>
<protein>
    <submittedName>
        <fullName evidence="9">Endospore germination permease</fullName>
    </submittedName>
</protein>
<feature type="transmembrane region" description="Helical" evidence="8">
    <location>
        <begin position="270"/>
        <end position="294"/>
    </location>
</feature>
<feature type="transmembrane region" description="Helical" evidence="8">
    <location>
        <begin position="117"/>
        <end position="134"/>
    </location>
</feature>
<reference evidence="10" key="1">
    <citation type="journal article" date="2019" name="Int. J. Syst. Evol. Microbiol.">
        <title>The Global Catalogue of Microorganisms (GCM) 10K type strain sequencing project: providing services to taxonomists for standard genome sequencing and annotation.</title>
        <authorList>
            <consortium name="The Broad Institute Genomics Platform"/>
            <consortium name="The Broad Institute Genome Sequencing Center for Infectious Disease"/>
            <person name="Wu L."/>
            <person name="Ma J."/>
        </authorList>
    </citation>
    <scope>NUCLEOTIDE SEQUENCE [LARGE SCALE GENOMIC DNA]</scope>
    <source>
        <strain evidence="10">CGMCC 1.12237</strain>
    </source>
</reference>
<dbReference type="Gene3D" id="1.20.1740.10">
    <property type="entry name" value="Amino acid/polyamine transporter I"/>
    <property type="match status" value="1"/>
</dbReference>